<dbReference type="InterPro" id="IPR009060">
    <property type="entry name" value="UBA-like_sf"/>
</dbReference>
<evidence type="ECO:0000256" key="1">
    <source>
        <dbReference type="SAM" id="MobiDB-lite"/>
    </source>
</evidence>
<dbReference type="PROSITE" id="PS50030">
    <property type="entry name" value="UBA"/>
    <property type="match status" value="1"/>
</dbReference>
<dbReference type="Proteomes" id="UP000789759">
    <property type="component" value="Unassembled WGS sequence"/>
</dbReference>
<keyword evidence="4" id="KW-1185">Reference proteome</keyword>
<evidence type="ECO:0000313" key="4">
    <source>
        <dbReference type="Proteomes" id="UP000789759"/>
    </source>
</evidence>
<feature type="region of interest" description="Disordered" evidence="1">
    <location>
        <begin position="112"/>
        <end position="148"/>
    </location>
</feature>
<reference evidence="3" key="1">
    <citation type="submission" date="2021-06" db="EMBL/GenBank/DDBJ databases">
        <authorList>
            <person name="Kallberg Y."/>
            <person name="Tangrot J."/>
            <person name="Rosling A."/>
        </authorList>
    </citation>
    <scope>NUCLEOTIDE SEQUENCE</scope>
    <source>
        <strain evidence="3">FL966</strain>
    </source>
</reference>
<dbReference type="AlphaFoldDB" id="A0A9N9FHW3"/>
<dbReference type="EMBL" id="CAJVQA010002030">
    <property type="protein sequence ID" value="CAG8534267.1"/>
    <property type="molecule type" value="Genomic_DNA"/>
</dbReference>
<dbReference type="SUPFAM" id="SSF46934">
    <property type="entry name" value="UBA-like"/>
    <property type="match status" value="1"/>
</dbReference>
<dbReference type="SMART" id="SM00165">
    <property type="entry name" value="UBA"/>
    <property type="match status" value="1"/>
</dbReference>
<evidence type="ECO:0000313" key="3">
    <source>
        <dbReference type="EMBL" id="CAG8534267.1"/>
    </source>
</evidence>
<proteinExistence type="predicted"/>
<feature type="region of interest" description="Disordered" evidence="1">
    <location>
        <begin position="337"/>
        <end position="375"/>
    </location>
</feature>
<evidence type="ECO:0000259" key="2">
    <source>
        <dbReference type="PROSITE" id="PS50030"/>
    </source>
</evidence>
<dbReference type="InterPro" id="IPR015940">
    <property type="entry name" value="UBA"/>
</dbReference>
<dbReference type="Gene3D" id="1.10.8.10">
    <property type="entry name" value="DNA helicase RuvA subunit, C-terminal domain"/>
    <property type="match status" value="1"/>
</dbReference>
<accession>A0A9N9FHW3</accession>
<comment type="caution">
    <text evidence="3">The sequence shown here is derived from an EMBL/GenBank/DDBJ whole genome shotgun (WGS) entry which is preliminary data.</text>
</comment>
<protein>
    <submittedName>
        <fullName evidence="3">14631_t:CDS:1</fullName>
    </submittedName>
</protein>
<name>A0A9N9FHW3_9GLOM</name>
<gene>
    <name evidence="3" type="ORF">CPELLU_LOCUS3991</name>
</gene>
<sequence>MEQNTISSIYSALENVPLILAPQFSSLQPVTMPHDFTLDLPPVNKYDFNLERHIIADSERFRQENAALMQIRARKLQALQDARIRKQKEEARKIAPGFLDTDRRFLTPVPMHTPSKRASQQVENGNIPAGSEVSNDNQKVSHGRSASDELPNHVVVRMKLKEEGDLEENKPAKSLVYLEFEESLPTRNTLDPNTIQNDIAILQGVIGSSVPSTSPNGVKNFGSNGLTMSPTTTGLHIGPETSLPPSTNFNRFHVSPRLQPAIAPPVQQQTQTFTLGSPLSNHSNPEQFMSTNLANMHISPTNTANVYTLPLSSMSAPNLQGELQRVYAAPSYAYERRPSHQPHIVPPTLPTRPPKEAIPSSSSTSHIEEESDVDENELNSEMIKQFINMGFSKVQAIDALEKYNYDPHKATNYLLDLQ</sequence>
<dbReference type="OrthoDB" id="524326at2759"/>
<organism evidence="3 4">
    <name type="scientific">Cetraspora pellucida</name>
    <dbReference type="NCBI Taxonomy" id="1433469"/>
    <lineage>
        <taxon>Eukaryota</taxon>
        <taxon>Fungi</taxon>
        <taxon>Fungi incertae sedis</taxon>
        <taxon>Mucoromycota</taxon>
        <taxon>Glomeromycotina</taxon>
        <taxon>Glomeromycetes</taxon>
        <taxon>Diversisporales</taxon>
        <taxon>Gigasporaceae</taxon>
        <taxon>Cetraspora</taxon>
    </lineage>
</organism>
<dbReference type="Pfam" id="PF00627">
    <property type="entry name" value="UBA"/>
    <property type="match status" value="1"/>
</dbReference>
<feature type="domain" description="UBA" evidence="2">
    <location>
        <begin position="372"/>
        <end position="417"/>
    </location>
</feature>